<gene>
    <name evidence="3" type="ORF">METEAL_12070</name>
</gene>
<dbReference type="RefSeq" id="WP_316414937.1">
    <property type="nucleotide sequence ID" value="NZ_AP027080.1"/>
</dbReference>
<keyword evidence="2" id="KW-0732">Signal</keyword>
<name>A0AA48H542_9BACT</name>
<dbReference type="InterPro" id="IPR051082">
    <property type="entry name" value="Pentapeptide-BTB/POZ_domain"/>
</dbReference>
<dbReference type="Pfam" id="PF24684">
    <property type="entry name" value="Vgb_lyase"/>
    <property type="match status" value="1"/>
</dbReference>
<feature type="chain" id="PRO_5041467923" description="Pentapeptide repeat protein" evidence="2">
    <location>
        <begin position="32"/>
        <end position="714"/>
    </location>
</feature>
<evidence type="ECO:0008006" key="5">
    <source>
        <dbReference type="Google" id="ProtNLM"/>
    </source>
</evidence>
<dbReference type="PANTHER" id="PTHR14136:SF17">
    <property type="entry name" value="BTB_POZ DOMAIN-CONTAINING PROTEIN KCTD9"/>
    <property type="match status" value="1"/>
</dbReference>
<dbReference type="Pfam" id="PF00805">
    <property type="entry name" value="Pentapeptide"/>
    <property type="match status" value="1"/>
</dbReference>
<feature type="region of interest" description="Disordered" evidence="1">
    <location>
        <begin position="501"/>
        <end position="587"/>
    </location>
</feature>
<evidence type="ECO:0000313" key="3">
    <source>
        <dbReference type="EMBL" id="BDU72033.1"/>
    </source>
</evidence>
<reference evidence="4" key="1">
    <citation type="journal article" date="2023" name="Int. J. Syst. Evol. Microbiol.">
        <title>Mesoterricola silvestris gen. nov., sp. nov., Mesoterricola sediminis sp. nov., Geothrix oryzae sp. nov., Geothrix edaphica sp. nov., Geothrix rubra sp. nov., and Geothrix limicola sp. nov., six novel members of Acidobacteriota isolated from soils.</title>
        <authorList>
            <person name="Itoh H."/>
            <person name="Sugisawa Y."/>
            <person name="Mise K."/>
            <person name="Xu Z."/>
            <person name="Kuniyasu M."/>
            <person name="Ushijima N."/>
            <person name="Kawano K."/>
            <person name="Kobayashi E."/>
            <person name="Shiratori Y."/>
            <person name="Masuda Y."/>
            <person name="Senoo K."/>
        </authorList>
    </citation>
    <scope>NUCLEOTIDE SEQUENCE [LARGE SCALE GENOMIC DNA]</scope>
    <source>
        <strain evidence="4">W79</strain>
    </source>
</reference>
<accession>A0AA48H542</accession>
<evidence type="ECO:0000256" key="2">
    <source>
        <dbReference type="SAM" id="SignalP"/>
    </source>
</evidence>
<dbReference type="Proteomes" id="UP001238179">
    <property type="component" value="Chromosome"/>
</dbReference>
<keyword evidence="4" id="KW-1185">Reference proteome</keyword>
<dbReference type="KEGG" id="msil:METEAL_12070"/>
<dbReference type="AlphaFoldDB" id="A0AA48H542"/>
<dbReference type="InterPro" id="IPR006311">
    <property type="entry name" value="TAT_signal"/>
</dbReference>
<evidence type="ECO:0000256" key="1">
    <source>
        <dbReference type="SAM" id="MobiDB-lite"/>
    </source>
</evidence>
<organism evidence="3 4">
    <name type="scientific">Mesoterricola silvestris</name>
    <dbReference type="NCBI Taxonomy" id="2927979"/>
    <lineage>
        <taxon>Bacteria</taxon>
        <taxon>Pseudomonadati</taxon>
        <taxon>Acidobacteriota</taxon>
        <taxon>Holophagae</taxon>
        <taxon>Holophagales</taxon>
        <taxon>Holophagaceae</taxon>
        <taxon>Mesoterricola</taxon>
    </lineage>
</organism>
<feature type="signal peptide" evidence="2">
    <location>
        <begin position="1"/>
        <end position="31"/>
    </location>
</feature>
<dbReference type="InterPro" id="IPR015943">
    <property type="entry name" value="WD40/YVTN_repeat-like_dom_sf"/>
</dbReference>
<proteinExistence type="predicted"/>
<dbReference type="SUPFAM" id="SSF63829">
    <property type="entry name" value="Calcium-dependent phosphotriesterase"/>
    <property type="match status" value="1"/>
</dbReference>
<feature type="compositionally biased region" description="Basic and acidic residues" evidence="1">
    <location>
        <begin position="542"/>
        <end position="559"/>
    </location>
</feature>
<dbReference type="PROSITE" id="PS51318">
    <property type="entry name" value="TAT"/>
    <property type="match status" value="1"/>
</dbReference>
<evidence type="ECO:0000313" key="4">
    <source>
        <dbReference type="Proteomes" id="UP001238179"/>
    </source>
</evidence>
<dbReference type="InterPro" id="IPR001646">
    <property type="entry name" value="5peptide_repeat"/>
</dbReference>
<dbReference type="PANTHER" id="PTHR14136">
    <property type="entry name" value="BTB_POZ DOMAIN-CONTAINING PROTEIN KCTD9"/>
    <property type="match status" value="1"/>
</dbReference>
<sequence length="714" mass="76657">MRKPTLTLRSDLRRAAFLAGLAGLGWLPLAAADPVPEGKGAPAEATLDREEIVELMASLLGELKDFRFPAPWTAKAPPVVGGILSDLTLRGLHLRAGADLRGADLRDADLRRVDLTGADLRGADLTRAKLASAILTGARLEGARFYCADIAGATGLDLTGTRLHPFFEIREDEEVGHIKTLNLAELGTALRGQLQNLACGPDGRLFWTEGDDPTLENISVTGLRHAVEAAVDTRLYALVADTRGRLWSVGDRMFGSCSLEGVGQTATGSCVPFNFRKMEFPDPPNQVVAGTDGDVWISLSDRAFRLSLAPSMNQYEVAVLEYRFPGPAAQTRVVANAAGTATAFAIPEQEAVFVFRGPAAPVFRLGLPPGSRPRRMVQGIGGQVWFTQTGTPAIGVIAGDGTAGQVHFLKDPDAQPHGIAPGADGCMWFTDPAKERLGRITAAGVITWFPLAKGNRPLEITPAPDGRMLFTLEGRPSIGSIRTVIRPATWFAAGPADRLGEETAESKAFRPKACPPPRSEGPATPWEVPVYHPRPAPPSRTLGREERQAQHQRRKDVAERALLARQSVETAEPVAPRPSPAAPRSPSKELPALLEHLEAQEVLLTPGAVHHSLARHGSGSTDANGRWAAAWEDPEALAPLIARGLLASGVIAKVTAPDGAFVTACESKEIVGTYRDRLGVHPTRWFRVITERHAVDGQEIQVVMTAYPIAEHWR</sequence>
<dbReference type="EMBL" id="AP027080">
    <property type="protein sequence ID" value="BDU72033.1"/>
    <property type="molecule type" value="Genomic_DNA"/>
</dbReference>
<dbReference type="Gene3D" id="2.160.20.80">
    <property type="entry name" value="E3 ubiquitin-protein ligase SopA"/>
    <property type="match status" value="1"/>
</dbReference>
<dbReference type="Gene3D" id="2.130.10.10">
    <property type="entry name" value="YVTN repeat-like/Quinoprotein amine dehydrogenase"/>
    <property type="match status" value="1"/>
</dbReference>
<protein>
    <recommendedName>
        <fullName evidence="5">Pentapeptide repeat protein</fullName>
    </recommendedName>
</protein>
<dbReference type="SUPFAM" id="SSF141571">
    <property type="entry name" value="Pentapeptide repeat-like"/>
    <property type="match status" value="1"/>
</dbReference>